<organism evidence="11 12">
    <name type="scientific">Cordylochernes scorpioides</name>
    <dbReference type="NCBI Taxonomy" id="51811"/>
    <lineage>
        <taxon>Eukaryota</taxon>
        <taxon>Metazoa</taxon>
        <taxon>Ecdysozoa</taxon>
        <taxon>Arthropoda</taxon>
        <taxon>Chelicerata</taxon>
        <taxon>Arachnida</taxon>
        <taxon>Pseudoscorpiones</taxon>
        <taxon>Cheliferoidea</taxon>
        <taxon>Chernetidae</taxon>
        <taxon>Cordylochernes</taxon>
    </lineage>
</organism>
<dbReference type="SUPFAM" id="SSF50729">
    <property type="entry name" value="PH domain-like"/>
    <property type="match status" value="1"/>
</dbReference>
<dbReference type="Pfam" id="PF00620">
    <property type="entry name" value="RhoGAP"/>
    <property type="match status" value="1"/>
</dbReference>
<comment type="subcellular location">
    <subcellularLocation>
        <location evidence="1">Cell projection</location>
        <location evidence="1">Axon</location>
    </subcellularLocation>
    <subcellularLocation>
        <location evidence="2">Cell projection</location>
        <location evidence="2">Dendritic spine</location>
    </subcellularLocation>
</comment>
<dbReference type="InterPro" id="IPR035899">
    <property type="entry name" value="DBL_dom_sf"/>
</dbReference>
<feature type="domain" description="DH" evidence="9">
    <location>
        <begin position="49"/>
        <end position="237"/>
    </location>
</feature>
<dbReference type="PANTHER" id="PTHR23182">
    <property type="entry name" value="BREAKPOINT CLUSTER REGION PROTEIN BCR"/>
    <property type="match status" value="1"/>
</dbReference>
<dbReference type="SUPFAM" id="SSF48350">
    <property type="entry name" value="GTPase activation domain, GAP"/>
    <property type="match status" value="1"/>
</dbReference>
<dbReference type="InterPro" id="IPR035892">
    <property type="entry name" value="C2_domain_sf"/>
</dbReference>
<evidence type="ECO:0000313" key="12">
    <source>
        <dbReference type="Proteomes" id="UP001235939"/>
    </source>
</evidence>
<dbReference type="InterPro" id="IPR011993">
    <property type="entry name" value="PH-like_dom_sf"/>
</dbReference>
<dbReference type="PANTHER" id="PTHR23182:SF1">
    <property type="entry name" value="RHO GTPASE ACTIVATING PROTEIN AT 1A, ISOFORM E"/>
    <property type="match status" value="1"/>
</dbReference>
<dbReference type="SUPFAM" id="SSF48065">
    <property type="entry name" value="DBL homology domain (DH-domain)"/>
    <property type="match status" value="1"/>
</dbReference>
<protein>
    <submittedName>
        <fullName evidence="11">ABR</fullName>
    </submittedName>
</protein>
<keyword evidence="5" id="KW-0770">Synapse</keyword>
<dbReference type="Proteomes" id="UP001235939">
    <property type="component" value="Chromosome 15"/>
</dbReference>
<keyword evidence="4" id="KW-0344">Guanine-nucleotide releasing factor</keyword>
<gene>
    <name evidence="11" type="ORF">LAZ67_15003202</name>
</gene>
<evidence type="ECO:0000256" key="1">
    <source>
        <dbReference type="ARBA" id="ARBA00004489"/>
    </source>
</evidence>
<proteinExistence type="predicted"/>
<dbReference type="InterPro" id="IPR001331">
    <property type="entry name" value="GDS_CDC24_CS"/>
</dbReference>
<dbReference type="PROSITE" id="PS00741">
    <property type="entry name" value="DH_1"/>
    <property type="match status" value="1"/>
</dbReference>
<sequence length="787" mass="88211">MLGRAQVCHVWTVAAGDSQLNGAPPPIPPLKPSAPEEADLKAEAERLAMYKCIIANIVESETIYVESLSLLLQYMKALRSTIDTSQPLLSKDDFQLIFFKIPELQALHDTFLKGLRAKSESWNSHTLIGDDFKVLASRLGVYAAFLQNYSRAIETVRRCSTSNSKFQEITKTIKLKSQQGQATNLEDLLHKPVARVQKNALVLHDLLRYTPASHPDAKTLKTALKMTQCFLNDLNLAAAAESMFPAMDKAQRHLVKNSFIVELSDGHRKLRHLFLFNDVIVCAKCKPSNRQKFTFEIKWYIPLAEVVLPPGEAEVKEVSPQDVLSLKSRASTFRDHILKEESNQKTNNRSVDKHKKKLSELEGQLVLASPMLPFRVGHKSRTYTFFLSSEFERAQWVEAISILQLSAPAATAPLSSYELQAWISSCRKHLGSSLGSFLFRTGKDEDLLVGDLAITVYSLHGMTRPADVYLCFEVDSYGHFFNKATTKVSHNTTEAQFNQDFVLELEGSQSLRILLYECTARNPILRGKAALELTGGWLSVRMQEKSVALQDFMLSLGLKFQPGTASLGPPSGGRGTLFGIKIQQVCKKEKSAVPFLIRLCVREVERRGMTEVGIYRVSGSTADVAKLRKAFETNLYTGEQLLKETDIHTVTGLLKMFLRELPEPLFTDLLHAKFLSAFNTNSGRGEEQQEEKQRQLVTLFNSLPQVNQNVINFLLDHMLRVHRAEAKNKMSLHNLATVFGPTMLRQPENSGQPSSSSDLLTAGTVDVMAQAGILYFFLCRRQRTAQL</sequence>
<dbReference type="InterPro" id="IPR008936">
    <property type="entry name" value="Rho_GTPase_activation_prot"/>
</dbReference>
<keyword evidence="3" id="KW-0343">GTPase activation</keyword>
<feature type="domain" description="C2" evidence="8">
    <location>
        <begin position="433"/>
        <end position="547"/>
    </location>
</feature>
<dbReference type="PROSITE" id="PS50004">
    <property type="entry name" value="C2"/>
    <property type="match status" value="1"/>
</dbReference>
<evidence type="ECO:0000256" key="6">
    <source>
        <dbReference type="ARBA" id="ARBA00023273"/>
    </source>
</evidence>
<dbReference type="EMBL" id="CP092877">
    <property type="protein sequence ID" value="UYV78017.1"/>
    <property type="molecule type" value="Genomic_DNA"/>
</dbReference>
<dbReference type="InterPro" id="IPR001849">
    <property type="entry name" value="PH_domain"/>
</dbReference>
<dbReference type="InterPro" id="IPR000008">
    <property type="entry name" value="C2_dom"/>
</dbReference>
<evidence type="ECO:0000259" key="8">
    <source>
        <dbReference type="PROSITE" id="PS50004"/>
    </source>
</evidence>
<evidence type="ECO:0000313" key="11">
    <source>
        <dbReference type="EMBL" id="UYV78017.1"/>
    </source>
</evidence>
<evidence type="ECO:0000259" key="7">
    <source>
        <dbReference type="PROSITE" id="PS50003"/>
    </source>
</evidence>
<evidence type="ECO:0000259" key="10">
    <source>
        <dbReference type="PROSITE" id="PS50238"/>
    </source>
</evidence>
<feature type="domain" description="Rho-GAP" evidence="10">
    <location>
        <begin position="580"/>
        <end position="785"/>
    </location>
</feature>
<dbReference type="PROSITE" id="PS50238">
    <property type="entry name" value="RHOGAP"/>
    <property type="match status" value="1"/>
</dbReference>
<dbReference type="SMART" id="SM00325">
    <property type="entry name" value="RhoGEF"/>
    <property type="match status" value="1"/>
</dbReference>
<dbReference type="Pfam" id="PF19057">
    <property type="entry name" value="PH_19"/>
    <property type="match status" value="1"/>
</dbReference>
<feature type="domain" description="PH" evidence="7">
    <location>
        <begin position="253"/>
        <end position="405"/>
    </location>
</feature>
<reference evidence="11 12" key="1">
    <citation type="submission" date="2022-01" db="EMBL/GenBank/DDBJ databases">
        <title>A chromosomal length assembly of Cordylochernes scorpioides.</title>
        <authorList>
            <person name="Zeh D."/>
            <person name="Zeh J."/>
        </authorList>
    </citation>
    <scope>NUCLEOTIDE SEQUENCE [LARGE SCALE GENOMIC DNA]</scope>
    <source>
        <strain evidence="11">IN4F17</strain>
        <tissue evidence="11">Whole Body</tissue>
    </source>
</reference>
<dbReference type="CDD" id="cd00160">
    <property type="entry name" value="RhoGEF"/>
    <property type="match status" value="1"/>
</dbReference>
<keyword evidence="12" id="KW-1185">Reference proteome</keyword>
<dbReference type="Pfam" id="PF00621">
    <property type="entry name" value="RhoGEF"/>
    <property type="match status" value="1"/>
</dbReference>
<evidence type="ECO:0000256" key="3">
    <source>
        <dbReference type="ARBA" id="ARBA00022468"/>
    </source>
</evidence>
<evidence type="ECO:0000256" key="4">
    <source>
        <dbReference type="ARBA" id="ARBA00022658"/>
    </source>
</evidence>
<dbReference type="SUPFAM" id="SSF49562">
    <property type="entry name" value="C2 domain (Calcium/lipid-binding domain, CaLB)"/>
    <property type="match status" value="1"/>
</dbReference>
<dbReference type="SMART" id="SM00324">
    <property type="entry name" value="RhoGAP"/>
    <property type="match status" value="1"/>
</dbReference>
<dbReference type="Gene3D" id="1.20.900.10">
    <property type="entry name" value="Dbl homology (DH) domain"/>
    <property type="match status" value="1"/>
</dbReference>
<dbReference type="PROSITE" id="PS50003">
    <property type="entry name" value="PH_DOMAIN"/>
    <property type="match status" value="1"/>
</dbReference>
<name>A0ABY6LCR8_9ARAC</name>
<dbReference type="SMART" id="SM00233">
    <property type="entry name" value="PH"/>
    <property type="match status" value="1"/>
</dbReference>
<dbReference type="Gene3D" id="1.10.555.10">
    <property type="entry name" value="Rho GTPase activation protein"/>
    <property type="match status" value="1"/>
</dbReference>
<dbReference type="InterPro" id="IPR000219">
    <property type="entry name" value="DH_dom"/>
</dbReference>
<dbReference type="Gene3D" id="2.30.29.30">
    <property type="entry name" value="Pleckstrin-homology domain (PH domain)/Phosphotyrosine-binding domain (PTB)"/>
    <property type="match status" value="1"/>
</dbReference>
<accession>A0ABY6LCR8</accession>
<evidence type="ECO:0000256" key="5">
    <source>
        <dbReference type="ARBA" id="ARBA00023018"/>
    </source>
</evidence>
<dbReference type="InterPro" id="IPR037769">
    <property type="entry name" value="Abr/Bcr"/>
</dbReference>
<keyword evidence="6" id="KW-0966">Cell projection</keyword>
<dbReference type="PROSITE" id="PS50010">
    <property type="entry name" value="DH_2"/>
    <property type="match status" value="1"/>
</dbReference>
<dbReference type="InterPro" id="IPR000198">
    <property type="entry name" value="RhoGAP_dom"/>
</dbReference>
<evidence type="ECO:0000256" key="2">
    <source>
        <dbReference type="ARBA" id="ARBA00004552"/>
    </source>
</evidence>
<evidence type="ECO:0000259" key="9">
    <source>
        <dbReference type="PROSITE" id="PS50010"/>
    </source>
</evidence>